<proteinExistence type="predicted"/>
<evidence type="ECO:0000256" key="1">
    <source>
        <dbReference type="SAM" id="MobiDB-lite"/>
    </source>
</evidence>
<evidence type="ECO:0000313" key="3">
    <source>
        <dbReference type="EMBL" id="MBE1612094.1"/>
    </source>
</evidence>
<feature type="region of interest" description="Disordered" evidence="1">
    <location>
        <begin position="181"/>
        <end position="220"/>
    </location>
</feature>
<dbReference type="RefSeq" id="WP_192755204.1">
    <property type="nucleotide sequence ID" value="NZ_BAABJL010000222.1"/>
</dbReference>
<evidence type="ECO:0000259" key="2">
    <source>
        <dbReference type="SMART" id="SM00858"/>
    </source>
</evidence>
<organism evidence="3 4">
    <name type="scientific">Actinopolymorpha pittospori</name>
    <dbReference type="NCBI Taxonomy" id="648752"/>
    <lineage>
        <taxon>Bacteria</taxon>
        <taxon>Bacillati</taxon>
        <taxon>Actinomycetota</taxon>
        <taxon>Actinomycetes</taxon>
        <taxon>Propionibacteriales</taxon>
        <taxon>Actinopolymorphaceae</taxon>
        <taxon>Actinopolymorpha</taxon>
    </lineage>
</organism>
<dbReference type="SMART" id="SM00858">
    <property type="entry name" value="SAF"/>
    <property type="match status" value="1"/>
</dbReference>
<sequence length="260" mass="25434">MSAVSSTPRRLLTDLTRAISWHRRLLAAGLAAASLALALHLLEPAPASTVTVLAAARDLPGGVPLVPTDLREVALPPSAVPVGALRPGARLPQALLAGPMRAGEPVTDARLLGPNLLGPAGSVDVVAAPVRVADPGSLALVRVGDRIDLLAAETEAAQAGQPARVVASRARILALPGRPTSDGLVGSGVDQSGGAGSVGGGSGSGYDGGPLGSLTGGADLDTGPGAEGGLVVVSVPPDTAADLARAAVTARISLVLRGPT</sequence>
<keyword evidence="4" id="KW-1185">Reference proteome</keyword>
<dbReference type="EMBL" id="JADBEM010000001">
    <property type="protein sequence ID" value="MBE1612094.1"/>
    <property type="molecule type" value="Genomic_DNA"/>
</dbReference>
<dbReference type="CDD" id="cd11614">
    <property type="entry name" value="SAF_CpaB_FlgA_like"/>
    <property type="match status" value="1"/>
</dbReference>
<dbReference type="AlphaFoldDB" id="A0A927REF1"/>
<reference evidence="3" key="1">
    <citation type="submission" date="2020-10" db="EMBL/GenBank/DDBJ databases">
        <title>Sequencing the genomes of 1000 actinobacteria strains.</title>
        <authorList>
            <person name="Klenk H.-P."/>
        </authorList>
    </citation>
    <scope>NUCLEOTIDE SEQUENCE</scope>
    <source>
        <strain evidence="3">DSM 45354</strain>
    </source>
</reference>
<dbReference type="Proteomes" id="UP000638648">
    <property type="component" value="Unassembled WGS sequence"/>
</dbReference>
<gene>
    <name evidence="3" type="ORF">HEB94_008942</name>
</gene>
<evidence type="ECO:0000313" key="4">
    <source>
        <dbReference type="Proteomes" id="UP000638648"/>
    </source>
</evidence>
<feature type="compositionally biased region" description="Gly residues" evidence="1">
    <location>
        <begin position="191"/>
        <end position="215"/>
    </location>
</feature>
<feature type="domain" description="SAF" evidence="2">
    <location>
        <begin position="50"/>
        <end position="112"/>
    </location>
</feature>
<name>A0A927REF1_9ACTN</name>
<accession>A0A927REF1</accession>
<dbReference type="InterPro" id="IPR013974">
    <property type="entry name" value="SAF"/>
</dbReference>
<protein>
    <submittedName>
        <fullName evidence="3">Flp pilus assembly protein CpaB</fullName>
    </submittedName>
</protein>
<comment type="caution">
    <text evidence="3">The sequence shown here is derived from an EMBL/GenBank/DDBJ whole genome shotgun (WGS) entry which is preliminary data.</text>
</comment>